<evidence type="ECO:0000256" key="2">
    <source>
        <dbReference type="ARBA" id="ARBA00010992"/>
    </source>
</evidence>
<comment type="similarity">
    <text evidence="2 7">Belongs to the major facilitator superfamily. Sugar transporter (TC 2.A.1.1) family.</text>
</comment>
<evidence type="ECO:0000313" key="11">
    <source>
        <dbReference type="Proteomes" id="UP001447188"/>
    </source>
</evidence>
<evidence type="ECO:0000256" key="5">
    <source>
        <dbReference type="ARBA" id="ARBA00022989"/>
    </source>
</evidence>
<feature type="domain" description="Major facilitator superfamily (MFS) profile" evidence="9">
    <location>
        <begin position="9"/>
        <end position="437"/>
    </location>
</feature>
<feature type="transmembrane region" description="Helical" evidence="8">
    <location>
        <begin position="126"/>
        <end position="149"/>
    </location>
</feature>
<feature type="transmembrane region" description="Helical" evidence="8">
    <location>
        <begin position="414"/>
        <end position="433"/>
    </location>
</feature>
<reference evidence="10 11" key="1">
    <citation type="submission" date="2024-02" db="EMBL/GenBank/DDBJ databases">
        <title>Discinaceae phylogenomics.</title>
        <authorList>
            <person name="Dirks A.C."/>
            <person name="James T.Y."/>
        </authorList>
    </citation>
    <scope>NUCLEOTIDE SEQUENCE [LARGE SCALE GENOMIC DNA]</scope>
    <source>
        <strain evidence="10 11">ACD0624</strain>
    </source>
</reference>
<evidence type="ECO:0000256" key="6">
    <source>
        <dbReference type="ARBA" id="ARBA00023136"/>
    </source>
</evidence>
<evidence type="ECO:0000256" key="3">
    <source>
        <dbReference type="ARBA" id="ARBA00022448"/>
    </source>
</evidence>
<keyword evidence="3 7" id="KW-0813">Transport</keyword>
<sequence length="494" mass="54059">MTRIIVIALCIFVSLGALIFGMDGGYLSGVLAMPNFIEDFGRYDAVHNKHFISASQQSFITSFPYVGQFLAAFSGGTIGDRFGRRWGLFVMCVASVIGVVIQIVAKSEALFIVGRFFNSECSPRKIRGTMITLYQLNIVIGSFLISIVNNFTQSIKSDASYRIPIGLLLILPILIVPGLPFLPESPRWLMKKGREADARQSLHILHKDDADFSIDNEIIFLKATINEQEEINKSSTWVDCFRGTNRRRTLLAILIQVMQQLTGVSFIFNYGTVFFSQVGVGGPFVIMIMTNLVNLIGTVVSFFMVDRLGRRPLLLIGSVVMFIGQIAVGISGLNADGNIVAQRSIVAFVLIYVFGFAASWGPLAWVITSEVSTNTIREKTQALGSASNILASWVVTFTLPYLTNDDQAGLGPKVGFIFAACVVAGGVYTFFFVPETSGRALEELDELFQKGVPSRKFKGYQVTGAAALAGQSFESKSLDDVERLGTSVRPSEKS</sequence>
<dbReference type="PROSITE" id="PS00216">
    <property type="entry name" value="SUGAR_TRANSPORT_1"/>
    <property type="match status" value="1"/>
</dbReference>
<gene>
    <name evidence="10" type="primary">SNF3_2</name>
    <name evidence="10" type="ORF">Q9L58_007937</name>
</gene>
<comment type="subcellular location">
    <subcellularLocation>
        <location evidence="1">Membrane</location>
        <topology evidence="1">Multi-pass membrane protein</topology>
    </subcellularLocation>
</comment>
<feature type="transmembrane region" description="Helical" evidence="8">
    <location>
        <begin position="161"/>
        <end position="182"/>
    </location>
</feature>
<feature type="transmembrane region" description="Helical" evidence="8">
    <location>
        <begin position="250"/>
        <end position="272"/>
    </location>
</feature>
<keyword evidence="4 8" id="KW-0812">Transmembrane</keyword>
<dbReference type="PANTHER" id="PTHR48022:SF77">
    <property type="entry name" value="MAJOR FACILITATOR SUPERFAMILY (MFS) PROFILE DOMAIN-CONTAINING PROTEIN"/>
    <property type="match status" value="1"/>
</dbReference>
<name>A0ABR3GBH0_9PEZI</name>
<dbReference type="Pfam" id="PF00083">
    <property type="entry name" value="Sugar_tr"/>
    <property type="match status" value="1"/>
</dbReference>
<evidence type="ECO:0000256" key="8">
    <source>
        <dbReference type="SAM" id="Phobius"/>
    </source>
</evidence>
<evidence type="ECO:0000259" key="9">
    <source>
        <dbReference type="PROSITE" id="PS50850"/>
    </source>
</evidence>
<evidence type="ECO:0000256" key="1">
    <source>
        <dbReference type="ARBA" id="ARBA00004141"/>
    </source>
</evidence>
<dbReference type="Gene3D" id="1.20.1250.20">
    <property type="entry name" value="MFS general substrate transporter like domains"/>
    <property type="match status" value="1"/>
</dbReference>
<evidence type="ECO:0000256" key="4">
    <source>
        <dbReference type="ARBA" id="ARBA00022692"/>
    </source>
</evidence>
<dbReference type="InterPro" id="IPR036259">
    <property type="entry name" value="MFS_trans_sf"/>
</dbReference>
<keyword evidence="5 8" id="KW-1133">Transmembrane helix</keyword>
<dbReference type="InterPro" id="IPR050360">
    <property type="entry name" value="MFS_Sugar_Transporters"/>
</dbReference>
<keyword evidence="11" id="KW-1185">Reference proteome</keyword>
<dbReference type="Proteomes" id="UP001447188">
    <property type="component" value="Unassembled WGS sequence"/>
</dbReference>
<dbReference type="InterPro" id="IPR003663">
    <property type="entry name" value="Sugar/inositol_transpt"/>
</dbReference>
<proteinExistence type="inferred from homology"/>
<dbReference type="PANTHER" id="PTHR48022">
    <property type="entry name" value="PLASTIDIC GLUCOSE TRANSPORTER 4"/>
    <property type="match status" value="1"/>
</dbReference>
<dbReference type="SUPFAM" id="SSF103473">
    <property type="entry name" value="MFS general substrate transporter"/>
    <property type="match status" value="1"/>
</dbReference>
<organism evidence="10 11">
    <name type="scientific">Discina gigas</name>
    <dbReference type="NCBI Taxonomy" id="1032678"/>
    <lineage>
        <taxon>Eukaryota</taxon>
        <taxon>Fungi</taxon>
        <taxon>Dikarya</taxon>
        <taxon>Ascomycota</taxon>
        <taxon>Pezizomycotina</taxon>
        <taxon>Pezizomycetes</taxon>
        <taxon>Pezizales</taxon>
        <taxon>Discinaceae</taxon>
        <taxon>Discina</taxon>
    </lineage>
</organism>
<feature type="transmembrane region" description="Helical" evidence="8">
    <location>
        <begin position="312"/>
        <end position="333"/>
    </location>
</feature>
<keyword evidence="6 8" id="KW-0472">Membrane</keyword>
<feature type="transmembrane region" description="Helical" evidence="8">
    <location>
        <begin position="345"/>
        <end position="368"/>
    </location>
</feature>
<evidence type="ECO:0000256" key="7">
    <source>
        <dbReference type="RuleBase" id="RU003346"/>
    </source>
</evidence>
<dbReference type="EMBL" id="JBBBZM010000135">
    <property type="protein sequence ID" value="KAL0633151.1"/>
    <property type="molecule type" value="Genomic_DNA"/>
</dbReference>
<dbReference type="InterPro" id="IPR020846">
    <property type="entry name" value="MFS_dom"/>
</dbReference>
<dbReference type="InterPro" id="IPR005829">
    <property type="entry name" value="Sugar_transporter_CS"/>
</dbReference>
<accession>A0ABR3GBH0</accession>
<feature type="transmembrane region" description="Helical" evidence="8">
    <location>
        <begin position="86"/>
        <end position="105"/>
    </location>
</feature>
<dbReference type="InterPro" id="IPR005828">
    <property type="entry name" value="MFS_sugar_transport-like"/>
</dbReference>
<dbReference type="PRINTS" id="PR00171">
    <property type="entry name" value="SUGRTRNSPORT"/>
</dbReference>
<comment type="caution">
    <text evidence="10">The sequence shown here is derived from an EMBL/GenBank/DDBJ whole genome shotgun (WGS) entry which is preliminary data.</text>
</comment>
<dbReference type="PROSITE" id="PS50850">
    <property type="entry name" value="MFS"/>
    <property type="match status" value="1"/>
</dbReference>
<feature type="transmembrane region" description="Helical" evidence="8">
    <location>
        <begin position="284"/>
        <end position="305"/>
    </location>
</feature>
<feature type="transmembrane region" description="Helical" evidence="8">
    <location>
        <begin position="380"/>
        <end position="402"/>
    </location>
</feature>
<protein>
    <submittedName>
        <fullName evidence="10">Plasma membrane low glucose sensor</fullName>
    </submittedName>
</protein>
<evidence type="ECO:0000313" key="10">
    <source>
        <dbReference type="EMBL" id="KAL0633151.1"/>
    </source>
</evidence>
<dbReference type="NCBIfam" id="TIGR00879">
    <property type="entry name" value="SP"/>
    <property type="match status" value="1"/>
</dbReference>